<protein>
    <submittedName>
        <fullName evidence="6">S1-C subfamily serine protease</fullName>
    </submittedName>
</protein>
<reference evidence="6 7" key="1">
    <citation type="submission" date="2023-07" db="EMBL/GenBank/DDBJ databases">
        <title>Sequencing the genomes of 1000 actinobacteria strains.</title>
        <authorList>
            <person name="Klenk H.-P."/>
        </authorList>
    </citation>
    <scope>NUCLEOTIDE SEQUENCE [LARGE SCALE GENOMIC DNA]</scope>
    <source>
        <strain evidence="6 7">DSM 44109</strain>
    </source>
</reference>
<sequence>MGKCFVMREARTVIITLLAASVVFAGGGPGTDPRPSGKRAGTVAVPAARTPTALEASYSQSIARVLPSIVQISSEVGPLAVAEGSGIVYDKSGHIVTNDHVVRGAKNFEITLATGGTPRTARLVGSDEASDLAVLKVVDPAGLVPTDFGDSSELSIGEFVLAMGNPLGLSGSVTDGIVSGLDRSVSFPAEPGAAAGSTIGGLIQTSAPIQEGNSGGALIDLAGEVVGILIANVVNTETGATVPGIGFAIPSNTATRVVSQLIKNGKVTDTERATLGVAVQTVVSRRGRPAGVGVLRAAEGTGAPQAAIKPGSVIVSVDGTPTLTAQALAKVLAARKPGHRAKVKLRRPDGSPATTTVTLGKLPAD</sequence>
<evidence type="ECO:0000256" key="1">
    <source>
        <dbReference type="ARBA" id="ARBA00022670"/>
    </source>
</evidence>
<dbReference type="PROSITE" id="PS50106">
    <property type="entry name" value="PDZ"/>
    <property type="match status" value="1"/>
</dbReference>
<dbReference type="SUPFAM" id="SSF50494">
    <property type="entry name" value="Trypsin-like serine proteases"/>
    <property type="match status" value="1"/>
</dbReference>
<dbReference type="PANTHER" id="PTHR43343">
    <property type="entry name" value="PEPTIDASE S12"/>
    <property type="match status" value="1"/>
</dbReference>
<feature type="region of interest" description="Disordered" evidence="3">
    <location>
        <begin position="344"/>
        <end position="365"/>
    </location>
</feature>
<dbReference type="Proteomes" id="UP001230426">
    <property type="component" value="Unassembled WGS sequence"/>
</dbReference>
<keyword evidence="4" id="KW-0732">Signal</keyword>
<dbReference type="GO" id="GO:0006508">
    <property type="term" value="P:proteolysis"/>
    <property type="evidence" value="ECO:0007669"/>
    <property type="project" value="UniProtKB-KW"/>
</dbReference>
<dbReference type="InterPro" id="IPR051201">
    <property type="entry name" value="Chloro_Bact_Ser_Proteases"/>
</dbReference>
<evidence type="ECO:0000259" key="5">
    <source>
        <dbReference type="PROSITE" id="PS50106"/>
    </source>
</evidence>
<dbReference type="Gene3D" id="2.30.42.10">
    <property type="match status" value="1"/>
</dbReference>
<dbReference type="InterPro" id="IPR036034">
    <property type="entry name" value="PDZ_sf"/>
</dbReference>
<dbReference type="GO" id="GO:0008233">
    <property type="term" value="F:peptidase activity"/>
    <property type="evidence" value="ECO:0007669"/>
    <property type="project" value="UniProtKB-KW"/>
</dbReference>
<dbReference type="InterPro" id="IPR009003">
    <property type="entry name" value="Peptidase_S1_PA"/>
</dbReference>
<feature type="domain" description="PDZ" evidence="5">
    <location>
        <begin position="261"/>
        <end position="349"/>
    </location>
</feature>
<evidence type="ECO:0000256" key="3">
    <source>
        <dbReference type="SAM" id="MobiDB-lite"/>
    </source>
</evidence>
<keyword evidence="7" id="KW-1185">Reference proteome</keyword>
<dbReference type="InterPro" id="IPR001478">
    <property type="entry name" value="PDZ"/>
</dbReference>
<dbReference type="SUPFAM" id="SSF50156">
    <property type="entry name" value="PDZ domain-like"/>
    <property type="match status" value="1"/>
</dbReference>
<dbReference type="EMBL" id="JAUSRB010000002">
    <property type="protein sequence ID" value="MDP9864038.1"/>
    <property type="molecule type" value="Genomic_DNA"/>
</dbReference>
<feature type="chain" id="PRO_5046234720" evidence="4">
    <location>
        <begin position="26"/>
        <end position="365"/>
    </location>
</feature>
<evidence type="ECO:0000256" key="4">
    <source>
        <dbReference type="SAM" id="SignalP"/>
    </source>
</evidence>
<dbReference type="Gene3D" id="2.40.10.120">
    <property type="match status" value="1"/>
</dbReference>
<proteinExistence type="predicted"/>
<evidence type="ECO:0000256" key="2">
    <source>
        <dbReference type="ARBA" id="ARBA00022801"/>
    </source>
</evidence>
<evidence type="ECO:0000313" key="6">
    <source>
        <dbReference type="EMBL" id="MDP9864038.1"/>
    </source>
</evidence>
<keyword evidence="2" id="KW-0378">Hydrolase</keyword>
<dbReference type="PRINTS" id="PR00834">
    <property type="entry name" value="PROTEASES2C"/>
</dbReference>
<feature type="signal peptide" evidence="4">
    <location>
        <begin position="1"/>
        <end position="25"/>
    </location>
</feature>
<name>A0ABT9R4D5_9ACTN</name>
<dbReference type="Pfam" id="PF13365">
    <property type="entry name" value="Trypsin_2"/>
    <property type="match status" value="1"/>
</dbReference>
<evidence type="ECO:0000313" key="7">
    <source>
        <dbReference type="Proteomes" id="UP001230426"/>
    </source>
</evidence>
<dbReference type="InterPro" id="IPR001940">
    <property type="entry name" value="Peptidase_S1C"/>
</dbReference>
<organism evidence="6 7">
    <name type="scientific">Streptosporangium brasiliense</name>
    <dbReference type="NCBI Taxonomy" id="47480"/>
    <lineage>
        <taxon>Bacteria</taxon>
        <taxon>Bacillati</taxon>
        <taxon>Actinomycetota</taxon>
        <taxon>Actinomycetes</taxon>
        <taxon>Streptosporangiales</taxon>
        <taxon>Streptosporangiaceae</taxon>
        <taxon>Streptosporangium</taxon>
    </lineage>
</organism>
<gene>
    <name evidence="6" type="ORF">J2S55_003304</name>
</gene>
<dbReference type="PANTHER" id="PTHR43343:SF3">
    <property type="entry name" value="PROTEASE DO-LIKE 8, CHLOROPLASTIC"/>
    <property type="match status" value="1"/>
</dbReference>
<comment type="caution">
    <text evidence="6">The sequence shown here is derived from an EMBL/GenBank/DDBJ whole genome shotgun (WGS) entry which is preliminary data.</text>
</comment>
<accession>A0ABT9R4D5</accession>
<dbReference type="SMART" id="SM00228">
    <property type="entry name" value="PDZ"/>
    <property type="match status" value="1"/>
</dbReference>
<keyword evidence="1 6" id="KW-0645">Protease</keyword>